<sequence length="70" mass="7985">MGSCSLRVAWELERSSHCVVFAPHPQTFTGRFSCYLEYRGLCIHLSDILLAKWVITAHWNSNSPSDFGVR</sequence>
<dbReference type="EMBL" id="JANPWB010000016">
    <property type="protein sequence ID" value="KAJ1084832.1"/>
    <property type="molecule type" value="Genomic_DNA"/>
</dbReference>
<dbReference type="AlphaFoldDB" id="A0AAV7L1E6"/>
<accession>A0AAV7L1E6</accession>
<gene>
    <name evidence="1" type="ORF">NDU88_004978</name>
</gene>
<protein>
    <submittedName>
        <fullName evidence="1">Uncharacterized protein</fullName>
    </submittedName>
</protein>
<proteinExistence type="predicted"/>
<evidence type="ECO:0000313" key="2">
    <source>
        <dbReference type="Proteomes" id="UP001066276"/>
    </source>
</evidence>
<dbReference type="Proteomes" id="UP001066276">
    <property type="component" value="Chromosome 12"/>
</dbReference>
<keyword evidence="2" id="KW-1185">Reference proteome</keyword>
<evidence type="ECO:0000313" key="1">
    <source>
        <dbReference type="EMBL" id="KAJ1084832.1"/>
    </source>
</evidence>
<name>A0AAV7L1E6_PLEWA</name>
<comment type="caution">
    <text evidence="1">The sequence shown here is derived from an EMBL/GenBank/DDBJ whole genome shotgun (WGS) entry which is preliminary data.</text>
</comment>
<organism evidence="1 2">
    <name type="scientific">Pleurodeles waltl</name>
    <name type="common">Iberian ribbed newt</name>
    <dbReference type="NCBI Taxonomy" id="8319"/>
    <lineage>
        <taxon>Eukaryota</taxon>
        <taxon>Metazoa</taxon>
        <taxon>Chordata</taxon>
        <taxon>Craniata</taxon>
        <taxon>Vertebrata</taxon>
        <taxon>Euteleostomi</taxon>
        <taxon>Amphibia</taxon>
        <taxon>Batrachia</taxon>
        <taxon>Caudata</taxon>
        <taxon>Salamandroidea</taxon>
        <taxon>Salamandridae</taxon>
        <taxon>Pleurodelinae</taxon>
        <taxon>Pleurodeles</taxon>
    </lineage>
</organism>
<reference evidence="1" key="1">
    <citation type="journal article" date="2022" name="bioRxiv">
        <title>Sequencing and chromosome-scale assembly of the giantPleurodeles waltlgenome.</title>
        <authorList>
            <person name="Brown T."/>
            <person name="Elewa A."/>
            <person name="Iarovenko S."/>
            <person name="Subramanian E."/>
            <person name="Araus A.J."/>
            <person name="Petzold A."/>
            <person name="Susuki M."/>
            <person name="Suzuki K.-i.T."/>
            <person name="Hayashi T."/>
            <person name="Toyoda A."/>
            <person name="Oliveira C."/>
            <person name="Osipova E."/>
            <person name="Leigh N.D."/>
            <person name="Simon A."/>
            <person name="Yun M.H."/>
        </authorList>
    </citation>
    <scope>NUCLEOTIDE SEQUENCE</scope>
    <source>
        <strain evidence="1">20211129_DDA</strain>
        <tissue evidence="1">Liver</tissue>
    </source>
</reference>